<dbReference type="EMBL" id="DS985243">
    <property type="protein sequence ID" value="EDV27154.1"/>
    <property type="molecule type" value="Genomic_DNA"/>
</dbReference>
<dbReference type="GO" id="GO:0006412">
    <property type="term" value="P:translation"/>
    <property type="evidence" value="ECO:0007669"/>
    <property type="project" value="InterPro"/>
</dbReference>
<keyword evidence="5" id="KW-0687">Ribonucleoprotein</keyword>
<dbReference type="OMA" id="WIRRNTP"/>
<evidence type="ECO:0000256" key="2">
    <source>
        <dbReference type="ARBA" id="ARBA00022730"/>
    </source>
</evidence>
<sequence>MAVGMENSSPKLWASIHHAKALSKVVYQNCAILLYMVIHRHILVVGHITAPLRYKMSNVLASMSHRFLSTAPQPESKLPQRETKKRYADIIKNVNEEIKNLPQTYAVVYVGGHQFKITRNDIIVINQIKAEVGSDIILEKVLAAGSKNFTLIGRPLISNKIVKVSATVAEHTKTPKITVFKKKRRKNYKRTKGHRQNVTVLRINDIELRSELS</sequence>
<dbReference type="HAMAP" id="MF_01363">
    <property type="entry name" value="Ribosomal_bL21"/>
    <property type="match status" value="1"/>
</dbReference>
<dbReference type="OrthoDB" id="5994at2759"/>
<keyword evidence="3" id="KW-0694">RNA-binding</keyword>
<dbReference type="GO" id="GO:0019843">
    <property type="term" value="F:rRNA binding"/>
    <property type="evidence" value="ECO:0007669"/>
    <property type="project" value="UniProtKB-KW"/>
</dbReference>
<keyword evidence="4" id="KW-0689">Ribosomal protein</keyword>
<dbReference type="GO" id="GO:0003735">
    <property type="term" value="F:structural constituent of ribosome"/>
    <property type="evidence" value="ECO:0000318"/>
    <property type="project" value="GO_Central"/>
</dbReference>
<protein>
    <recommendedName>
        <fullName evidence="6">Large ribosomal subunit protein bL21m</fullName>
    </recommendedName>
</protein>
<keyword evidence="2" id="KW-0699">rRNA-binding</keyword>
<dbReference type="InParanoid" id="B3RT26"/>
<dbReference type="AlphaFoldDB" id="B3RT26"/>
<dbReference type="InterPro" id="IPR001787">
    <property type="entry name" value="Ribosomal_bL21"/>
</dbReference>
<dbReference type="InterPro" id="IPR028909">
    <property type="entry name" value="bL21-like"/>
</dbReference>
<dbReference type="GeneID" id="6752363"/>
<evidence type="ECO:0000313" key="8">
    <source>
        <dbReference type="Proteomes" id="UP000009022"/>
    </source>
</evidence>
<dbReference type="PROSITE" id="PS01169">
    <property type="entry name" value="RIBOSOMAL_L21"/>
    <property type="match status" value="1"/>
</dbReference>
<dbReference type="RefSeq" id="XP_002111150.1">
    <property type="nucleotide sequence ID" value="XM_002111114.1"/>
</dbReference>
<dbReference type="STRING" id="10228.B3RT26"/>
<reference evidence="7 8" key="1">
    <citation type="journal article" date="2008" name="Nature">
        <title>The Trichoplax genome and the nature of placozoans.</title>
        <authorList>
            <person name="Srivastava M."/>
            <person name="Begovic E."/>
            <person name="Chapman J."/>
            <person name="Putnam N.H."/>
            <person name="Hellsten U."/>
            <person name="Kawashima T."/>
            <person name="Kuo A."/>
            <person name="Mitros T."/>
            <person name="Salamov A."/>
            <person name="Carpenter M.L."/>
            <person name="Signorovitch A.Y."/>
            <person name="Moreno M.A."/>
            <person name="Kamm K."/>
            <person name="Grimwood J."/>
            <person name="Schmutz J."/>
            <person name="Shapiro H."/>
            <person name="Grigoriev I.V."/>
            <person name="Buss L.W."/>
            <person name="Schierwater B."/>
            <person name="Dellaporta S.L."/>
            <person name="Rokhsar D.S."/>
        </authorList>
    </citation>
    <scope>NUCLEOTIDE SEQUENCE [LARGE SCALE GENOMIC DNA]</scope>
    <source>
        <strain evidence="7 8">Grell-BS-1999</strain>
    </source>
</reference>
<dbReference type="NCBIfam" id="TIGR00061">
    <property type="entry name" value="L21"/>
    <property type="match status" value="1"/>
</dbReference>
<dbReference type="Proteomes" id="UP000009022">
    <property type="component" value="Unassembled WGS sequence"/>
</dbReference>
<comment type="similarity">
    <text evidence="1">Belongs to the bacterial ribosomal protein bL21 family.</text>
</comment>
<dbReference type="SUPFAM" id="SSF141091">
    <property type="entry name" value="L21p-like"/>
    <property type="match status" value="1"/>
</dbReference>
<proteinExistence type="inferred from homology"/>
<keyword evidence="8" id="KW-1185">Reference proteome</keyword>
<dbReference type="GO" id="GO:0005762">
    <property type="term" value="C:mitochondrial large ribosomal subunit"/>
    <property type="evidence" value="ECO:0000318"/>
    <property type="project" value="GO_Central"/>
</dbReference>
<dbReference type="HOGENOM" id="CLU_061463_5_0_1"/>
<dbReference type="InterPro" id="IPR018258">
    <property type="entry name" value="Ribosomal_bL21_CS"/>
</dbReference>
<dbReference type="eggNOG" id="KOG1686">
    <property type="taxonomic scope" value="Eukaryota"/>
</dbReference>
<evidence type="ECO:0000256" key="1">
    <source>
        <dbReference type="ARBA" id="ARBA00008563"/>
    </source>
</evidence>
<organism evidence="7 8">
    <name type="scientific">Trichoplax adhaerens</name>
    <name type="common">Trichoplax reptans</name>
    <dbReference type="NCBI Taxonomy" id="10228"/>
    <lineage>
        <taxon>Eukaryota</taxon>
        <taxon>Metazoa</taxon>
        <taxon>Placozoa</taxon>
        <taxon>Uniplacotomia</taxon>
        <taxon>Trichoplacea</taxon>
        <taxon>Trichoplacidae</taxon>
        <taxon>Trichoplax</taxon>
    </lineage>
</organism>
<evidence type="ECO:0000256" key="4">
    <source>
        <dbReference type="ARBA" id="ARBA00022980"/>
    </source>
</evidence>
<dbReference type="PANTHER" id="PTHR21349:SF0">
    <property type="entry name" value="LARGE RIBOSOMAL SUBUNIT PROTEIN BL21M"/>
    <property type="match status" value="1"/>
</dbReference>
<dbReference type="CTD" id="6752363"/>
<evidence type="ECO:0000256" key="5">
    <source>
        <dbReference type="ARBA" id="ARBA00023274"/>
    </source>
</evidence>
<dbReference type="PhylomeDB" id="B3RT26"/>
<evidence type="ECO:0000256" key="6">
    <source>
        <dbReference type="ARBA" id="ARBA00044129"/>
    </source>
</evidence>
<evidence type="ECO:0000256" key="3">
    <source>
        <dbReference type="ARBA" id="ARBA00022884"/>
    </source>
</evidence>
<evidence type="ECO:0000313" key="7">
    <source>
        <dbReference type="EMBL" id="EDV27154.1"/>
    </source>
</evidence>
<dbReference type="FunCoup" id="B3RT26">
    <property type="interactions" value="970"/>
</dbReference>
<dbReference type="InterPro" id="IPR036164">
    <property type="entry name" value="bL21-like_sf"/>
</dbReference>
<name>B3RT26_TRIAD</name>
<dbReference type="PANTHER" id="PTHR21349">
    <property type="entry name" value="50S RIBOSOMAL PROTEIN L21"/>
    <property type="match status" value="1"/>
</dbReference>
<accession>B3RT26</accession>
<dbReference type="KEGG" id="tad:TRIADDRAFT_54812"/>
<gene>
    <name evidence="7" type="ORF">TRIADDRAFT_54812</name>
</gene>
<dbReference type="Pfam" id="PF00829">
    <property type="entry name" value="Ribosomal_L21p"/>
    <property type="match status" value="1"/>
</dbReference>